<sequence length="240" mass="28492">MMNHKTGLYKTDAIRRVYRMELRRTSNNYLRGILCCVFLLQAYMLNAQMSTEVVYVKNGIVKSFYEVYDNQLQGGGITYRHIGRTISLNRKTYPFYVNLEDNASIRRFINPKDTMGYKQFYNEDFALDAQKGIYKYDLGLSPFEYTYDSVVSSSGCWYYPKRNRKQIIACYYFSGYVILYHVDIKKKDIDSHYRINKMLEQKTFMILKEAETLDYIPLKVTSSMGLRNTPVYSIFRYLEE</sequence>
<gene>
    <name evidence="2" type="ORF">KZO77_07610</name>
</gene>
<accession>A0ABS6Y8F1</accession>
<protein>
    <recommendedName>
        <fullName evidence="4">DUF4412 domain-containing protein</fullName>
    </recommendedName>
</protein>
<keyword evidence="1" id="KW-0472">Membrane</keyword>
<feature type="transmembrane region" description="Helical" evidence="1">
    <location>
        <begin position="28"/>
        <end position="45"/>
    </location>
</feature>
<organism evidence="2 3">
    <name type="scientific">Prevotella melaninogenica</name>
    <dbReference type="NCBI Taxonomy" id="28132"/>
    <lineage>
        <taxon>Bacteria</taxon>
        <taxon>Pseudomonadati</taxon>
        <taxon>Bacteroidota</taxon>
        <taxon>Bacteroidia</taxon>
        <taxon>Bacteroidales</taxon>
        <taxon>Prevotellaceae</taxon>
        <taxon>Prevotella</taxon>
    </lineage>
</organism>
<evidence type="ECO:0000313" key="3">
    <source>
        <dbReference type="Proteomes" id="UP000812077"/>
    </source>
</evidence>
<dbReference type="Proteomes" id="UP000812077">
    <property type="component" value="Unassembled WGS sequence"/>
</dbReference>
<evidence type="ECO:0000313" key="2">
    <source>
        <dbReference type="EMBL" id="MBW4754911.1"/>
    </source>
</evidence>
<reference evidence="2 3" key="1">
    <citation type="submission" date="2021-07" db="EMBL/GenBank/DDBJ databases">
        <title>Genomic diversity and antimicrobial resistance of Prevotella spp. isolated from chronic lung disease airways.</title>
        <authorList>
            <person name="Webb K.A."/>
            <person name="Olagoke O.S."/>
            <person name="Baird T."/>
            <person name="Neill J."/>
            <person name="Pham A."/>
            <person name="Wells T.J."/>
            <person name="Ramsay K.A."/>
            <person name="Bell S.C."/>
            <person name="Sarovich D.S."/>
            <person name="Price E.P."/>
        </authorList>
    </citation>
    <scope>NUCLEOTIDE SEQUENCE [LARGE SCALE GENOMIC DNA]</scope>
    <source>
        <strain evidence="2 3">SCHI0027.S.6</strain>
    </source>
</reference>
<evidence type="ECO:0008006" key="4">
    <source>
        <dbReference type="Google" id="ProtNLM"/>
    </source>
</evidence>
<name>A0ABS6Y8F1_9BACT</name>
<keyword evidence="3" id="KW-1185">Reference proteome</keyword>
<proteinExistence type="predicted"/>
<dbReference type="EMBL" id="JAHXCP010000011">
    <property type="protein sequence ID" value="MBW4754911.1"/>
    <property type="molecule type" value="Genomic_DNA"/>
</dbReference>
<evidence type="ECO:0000256" key="1">
    <source>
        <dbReference type="SAM" id="Phobius"/>
    </source>
</evidence>
<keyword evidence="1" id="KW-0812">Transmembrane</keyword>
<dbReference type="RefSeq" id="WP_219433501.1">
    <property type="nucleotide sequence ID" value="NZ_CBDEIC010000055.1"/>
</dbReference>
<keyword evidence="1" id="KW-1133">Transmembrane helix</keyword>
<comment type="caution">
    <text evidence="2">The sequence shown here is derived from an EMBL/GenBank/DDBJ whole genome shotgun (WGS) entry which is preliminary data.</text>
</comment>